<comment type="caution">
    <text evidence="7">The sequence shown here is derived from an EMBL/GenBank/DDBJ whole genome shotgun (WGS) entry which is preliminary data.</text>
</comment>
<feature type="chain" id="PRO_5002537933" description="PKD domain-containing protein" evidence="5">
    <location>
        <begin position="21"/>
        <end position="409"/>
    </location>
</feature>
<dbReference type="SUPFAM" id="SSF103647">
    <property type="entry name" value="TSP type-3 repeat"/>
    <property type="match status" value="1"/>
</dbReference>
<feature type="compositionally biased region" description="Acidic residues" evidence="3">
    <location>
        <begin position="237"/>
        <end position="253"/>
    </location>
</feature>
<keyword evidence="4" id="KW-0812">Transmembrane</keyword>
<dbReference type="Pfam" id="PF18911">
    <property type="entry name" value="PKD_4"/>
    <property type="match status" value="1"/>
</dbReference>
<dbReference type="InterPro" id="IPR000601">
    <property type="entry name" value="PKD_dom"/>
</dbReference>
<feature type="compositionally biased region" description="Polar residues" evidence="3">
    <location>
        <begin position="142"/>
        <end position="153"/>
    </location>
</feature>
<accession>A0A0G1JK72</accession>
<feature type="transmembrane region" description="Helical" evidence="4">
    <location>
        <begin position="354"/>
        <end position="374"/>
    </location>
</feature>
<dbReference type="PANTHER" id="PTHR10199">
    <property type="entry name" value="THROMBOSPONDIN"/>
    <property type="match status" value="1"/>
</dbReference>
<dbReference type="PANTHER" id="PTHR10199:SF100">
    <property type="entry name" value="THROMBOSPONDIN, ISOFORM A"/>
    <property type="match status" value="1"/>
</dbReference>
<keyword evidence="2" id="KW-0106">Calcium</keyword>
<evidence type="ECO:0000259" key="6">
    <source>
        <dbReference type="PROSITE" id="PS50093"/>
    </source>
</evidence>
<protein>
    <recommendedName>
        <fullName evidence="6">PKD domain-containing protein</fullName>
    </recommendedName>
</protein>
<dbReference type="InterPro" id="IPR028974">
    <property type="entry name" value="TSP_type-3_rpt"/>
</dbReference>
<evidence type="ECO:0000313" key="8">
    <source>
        <dbReference type="Proteomes" id="UP000034154"/>
    </source>
</evidence>
<dbReference type="InterPro" id="IPR013783">
    <property type="entry name" value="Ig-like_fold"/>
</dbReference>
<keyword evidence="4" id="KW-1133">Transmembrane helix</keyword>
<evidence type="ECO:0000256" key="3">
    <source>
        <dbReference type="SAM" id="MobiDB-lite"/>
    </source>
</evidence>
<dbReference type="PROSITE" id="PS50093">
    <property type="entry name" value="PKD"/>
    <property type="match status" value="1"/>
</dbReference>
<reference evidence="7 8" key="1">
    <citation type="journal article" date="2015" name="Nature">
        <title>rRNA introns, odd ribosomes, and small enigmatic genomes across a large radiation of phyla.</title>
        <authorList>
            <person name="Brown C.T."/>
            <person name="Hug L.A."/>
            <person name="Thomas B.C."/>
            <person name="Sharon I."/>
            <person name="Castelle C.J."/>
            <person name="Singh A."/>
            <person name="Wilkins M.J."/>
            <person name="Williams K.H."/>
            <person name="Banfield J.F."/>
        </authorList>
    </citation>
    <scope>NUCLEOTIDE SEQUENCE [LARGE SCALE GENOMIC DNA]</scope>
</reference>
<dbReference type="SUPFAM" id="SSF49299">
    <property type="entry name" value="PKD domain"/>
    <property type="match status" value="1"/>
</dbReference>
<keyword evidence="1 5" id="KW-0732">Signal</keyword>
<dbReference type="EMBL" id="LCJB01000008">
    <property type="protein sequence ID" value="KKT71778.1"/>
    <property type="molecule type" value="Genomic_DNA"/>
</dbReference>
<dbReference type="Proteomes" id="UP000034154">
    <property type="component" value="Unassembled WGS sequence"/>
</dbReference>
<sequence>MRILFCLLMLFLALPLSGRAATADLSIAQSGISFSEETLITGDTVRIYAIVKNVGDIDISGYVTFFQGSLPIGDSQVISSRFGGVPEEVYVDFVVPSGSFNIRAEIRGTDPQDGNSANDLVFTQLFTPLLDDDRDGIENSDDNCPSIENTNQADNDIDGLGDACDDDDDNDGLTDSVERELGTDTTKIDSDSDSLPDASDPHPTVSESQIVVPPPAVITPAPSLLVLPDSTSGSSDQEIEIPSDEISETSENNEEPVVVEVVEEAAPSFSPNAIFTYQKTSWNTYRFKAQLPVDSDYRVSWDFSDGVTSTKKEVDHTFQKTGDYTVKISVEGSAGQIAEDSVIIHVPFFSLENLLIQFLIAVLFFALIILIVLFKKAGKNNFFEPAKKTKTSSSSVGATRISVREDNSD</sequence>
<feature type="compositionally biased region" description="Acidic residues" evidence="3">
    <location>
        <begin position="132"/>
        <end position="141"/>
    </location>
</feature>
<evidence type="ECO:0000256" key="5">
    <source>
        <dbReference type="SAM" id="SignalP"/>
    </source>
</evidence>
<evidence type="ECO:0000256" key="4">
    <source>
        <dbReference type="SAM" id="Phobius"/>
    </source>
</evidence>
<dbReference type="CDD" id="cd00146">
    <property type="entry name" value="PKD"/>
    <property type="match status" value="1"/>
</dbReference>
<feature type="compositionally biased region" description="Acidic residues" evidence="3">
    <location>
        <begin position="155"/>
        <end position="172"/>
    </location>
</feature>
<feature type="compositionally biased region" description="Basic and acidic residues" evidence="3">
    <location>
        <begin position="176"/>
        <end position="190"/>
    </location>
</feature>
<evidence type="ECO:0000313" key="7">
    <source>
        <dbReference type="EMBL" id="KKT71778.1"/>
    </source>
</evidence>
<dbReference type="GO" id="GO:0005509">
    <property type="term" value="F:calcium ion binding"/>
    <property type="evidence" value="ECO:0007669"/>
    <property type="project" value="InterPro"/>
</dbReference>
<dbReference type="Gene3D" id="2.60.40.10">
    <property type="entry name" value="Immunoglobulins"/>
    <property type="match status" value="1"/>
</dbReference>
<dbReference type="InterPro" id="IPR035986">
    <property type="entry name" value="PKD_dom_sf"/>
</dbReference>
<feature type="region of interest" description="Disordered" evidence="3">
    <location>
        <begin position="132"/>
        <end position="211"/>
    </location>
</feature>
<organism evidence="7 8">
    <name type="scientific">Candidatus Uhrbacteria bacterium GW2011_GWF2_44_350</name>
    <dbReference type="NCBI Taxonomy" id="1619000"/>
    <lineage>
        <taxon>Bacteria</taxon>
        <taxon>Candidatus Uhriibacteriota</taxon>
    </lineage>
</organism>
<evidence type="ECO:0000256" key="2">
    <source>
        <dbReference type="ARBA" id="ARBA00022837"/>
    </source>
</evidence>
<feature type="domain" description="PKD" evidence="6">
    <location>
        <begin position="301"/>
        <end position="351"/>
    </location>
</feature>
<proteinExistence type="predicted"/>
<name>A0A0G1JK72_9BACT</name>
<dbReference type="GO" id="GO:0007155">
    <property type="term" value="P:cell adhesion"/>
    <property type="evidence" value="ECO:0007669"/>
    <property type="project" value="InterPro"/>
</dbReference>
<dbReference type="InterPro" id="IPR022409">
    <property type="entry name" value="PKD/Chitinase_dom"/>
</dbReference>
<feature type="region of interest" description="Disordered" evidence="3">
    <location>
        <begin position="228"/>
        <end position="253"/>
    </location>
</feature>
<dbReference type="InterPro" id="IPR003367">
    <property type="entry name" value="Thrombospondin_3-like_rpt"/>
</dbReference>
<dbReference type="SMART" id="SM00089">
    <property type="entry name" value="PKD"/>
    <property type="match status" value="1"/>
</dbReference>
<dbReference type="Gene3D" id="4.10.1080.10">
    <property type="entry name" value="TSP type-3 repeat"/>
    <property type="match status" value="1"/>
</dbReference>
<dbReference type="Pfam" id="PF02412">
    <property type="entry name" value="TSP_3"/>
    <property type="match status" value="2"/>
</dbReference>
<dbReference type="AlphaFoldDB" id="A0A0G1JK72"/>
<gene>
    <name evidence="7" type="ORF">UW63_C0008G0004</name>
</gene>
<feature type="region of interest" description="Disordered" evidence="3">
    <location>
        <begin position="387"/>
        <end position="409"/>
    </location>
</feature>
<keyword evidence="4" id="KW-0472">Membrane</keyword>
<feature type="signal peptide" evidence="5">
    <location>
        <begin position="1"/>
        <end position="20"/>
    </location>
</feature>
<evidence type="ECO:0000256" key="1">
    <source>
        <dbReference type="ARBA" id="ARBA00022729"/>
    </source>
</evidence>
<feature type="compositionally biased region" description="Low complexity" evidence="3">
    <location>
        <begin position="193"/>
        <end position="203"/>
    </location>
</feature>